<evidence type="ECO:0000313" key="4">
    <source>
        <dbReference type="Proteomes" id="UP000185557"/>
    </source>
</evidence>
<evidence type="ECO:0000313" key="3">
    <source>
        <dbReference type="EMBL" id="OKH47780.1"/>
    </source>
</evidence>
<protein>
    <recommendedName>
        <fullName evidence="2">SLH domain-containing protein</fullName>
    </recommendedName>
</protein>
<reference evidence="3 4" key="1">
    <citation type="submission" date="2016-11" db="EMBL/GenBank/DDBJ databases">
        <title>Draft Genome Sequences of Nine Cyanobacterial Strains from Diverse Habitats.</title>
        <authorList>
            <person name="Zhu T."/>
            <person name="Hou S."/>
            <person name="Lu X."/>
            <person name="Hess W.R."/>
        </authorList>
    </citation>
    <scope>NUCLEOTIDE SEQUENCE [LARGE SCALE GENOMIC DNA]</scope>
    <source>
        <strain evidence="3 4">NIES-30</strain>
    </source>
</reference>
<comment type="caution">
    <text evidence="3">The sequence shown here is derived from an EMBL/GenBank/DDBJ whole genome shotgun (WGS) entry which is preliminary data.</text>
</comment>
<evidence type="ECO:0000256" key="1">
    <source>
        <dbReference type="SAM" id="SignalP"/>
    </source>
</evidence>
<organism evidence="3 4">
    <name type="scientific">Phormidium tenue NIES-30</name>
    <dbReference type="NCBI Taxonomy" id="549789"/>
    <lineage>
        <taxon>Bacteria</taxon>
        <taxon>Bacillati</taxon>
        <taxon>Cyanobacteriota</taxon>
        <taxon>Cyanophyceae</taxon>
        <taxon>Oscillatoriophycideae</taxon>
        <taxon>Oscillatoriales</taxon>
        <taxon>Oscillatoriaceae</taxon>
        <taxon>Phormidium</taxon>
    </lineage>
</organism>
<dbReference type="EMBL" id="MRCG01000008">
    <property type="protein sequence ID" value="OKH47780.1"/>
    <property type="molecule type" value="Genomic_DNA"/>
</dbReference>
<dbReference type="Proteomes" id="UP000185557">
    <property type="component" value="Unassembled WGS sequence"/>
</dbReference>
<keyword evidence="1" id="KW-0732">Signal</keyword>
<keyword evidence="4" id="KW-1185">Reference proteome</keyword>
<dbReference type="PROSITE" id="PS51272">
    <property type="entry name" value="SLH"/>
    <property type="match status" value="3"/>
</dbReference>
<sequence length="419" mass="43153">MSTVLSLSAKTTAFVALGSVAFVGLALPATAQTAEFNDVGSSYWARPFIESLASEQIIAGFPDGTFRPDQPVTRAQFAAIVRNAFNQPLDRTAPRFSDVSSNYWASAAIANAYGQGFLSGYPNGAFQPEQQIPRVQALVALANGLDYSPRGSVNEVLGVYRDRGQIPSYGEGPVAAATENRLVVNYPNVDTLQPQRTATRADVAAFIYQALVAQGRMPVLQSGQSANSYIVGVGTGTGTGTGTPTSSPRLVPSGTELAVRYPNSSADVDIVVAPGQTVATSLQTTEPIRNSQGQVLVPAGSTIVGRIVPVEIRGSSITAAKFVADNLTINGRTYSVNAESSAIAATNSVGGGTLQGALITGAAESILGRITGNSGLGSVVGAVINGDNQVTSNSAVVVISPSDLDLTLRSDLTVDAIAN</sequence>
<accession>A0A1U7J591</accession>
<feature type="domain" description="SLH" evidence="2">
    <location>
        <begin position="157"/>
        <end position="221"/>
    </location>
</feature>
<dbReference type="InterPro" id="IPR051465">
    <property type="entry name" value="Cell_Envelope_Struct_Comp"/>
</dbReference>
<dbReference type="OrthoDB" id="9759810at2"/>
<evidence type="ECO:0000259" key="2">
    <source>
        <dbReference type="PROSITE" id="PS51272"/>
    </source>
</evidence>
<dbReference type="InterPro" id="IPR001119">
    <property type="entry name" value="SLH_dom"/>
</dbReference>
<dbReference type="STRING" id="549789.NIES30_12425"/>
<feature type="chain" id="PRO_5013115300" description="SLH domain-containing protein" evidence="1">
    <location>
        <begin position="32"/>
        <end position="419"/>
    </location>
</feature>
<dbReference type="PANTHER" id="PTHR43308:SF5">
    <property type="entry name" value="S-LAYER PROTEIN _ PEPTIDOGLYCAN ENDO-BETA-N-ACETYLGLUCOSAMINIDASE"/>
    <property type="match status" value="1"/>
</dbReference>
<feature type="domain" description="SLH" evidence="2">
    <location>
        <begin position="96"/>
        <end position="155"/>
    </location>
</feature>
<dbReference type="RefSeq" id="WP_073608739.1">
    <property type="nucleotide sequence ID" value="NZ_MRCG01000008.1"/>
</dbReference>
<feature type="signal peptide" evidence="1">
    <location>
        <begin position="1"/>
        <end position="31"/>
    </location>
</feature>
<feature type="domain" description="SLH" evidence="2">
    <location>
        <begin position="32"/>
        <end position="95"/>
    </location>
</feature>
<name>A0A1U7J591_9CYAN</name>
<dbReference type="AlphaFoldDB" id="A0A1U7J591"/>
<dbReference type="Pfam" id="PF00395">
    <property type="entry name" value="SLH"/>
    <property type="match status" value="3"/>
</dbReference>
<dbReference type="PANTHER" id="PTHR43308">
    <property type="entry name" value="OUTER MEMBRANE PROTEIN ALPHA-RELATED"/>
    <property type="match status" value="1"/>
</dbReference>
<gene>
    <name evidence="3" type="ORF">NIES30_12425</name>
</gene>
<proteinExistence type="predicted"/>